<comment type="catalytic activity">
    <reaction evidence="6">
        <text>cytidine(1402) in 16S rRNA + S-adenosyl-L-methionine = 2'-O-methylcytidine(1402) in 16S rRNA + S-adenosyl-L-homocysteine + H(+)</text>
        <dbReference type="Rhea" id="RHEA:42924"/>
        <dbReference type="Rhea" id="RHEA-COMP:10285"/>
        <dbReference type="Rhea" id="RHEA-COMP:10286"/>
        <dbReference type="ChEBI" id="CHEBI:15378"/>
        <dbReference type="ChEBI" id="CHEBI:57856"/>
        <dbReference type="ChEBI" id="CHEBI:59789"/>
        <dbReference type="ChEBI" id="CHEBI:74495"/>
        <dbReference type="ChEBI" id="CHEBI:82748"/>
        <dbReference type="EC" id="2.1.1.198"/>
    </reaction>
</comment>
<keyword evidence="3 6" id="KW-0489">Methyltransferase</keyword>
<dbReference type="InterPro" id="IPR014776">
    <property type="entry name" value="4pyrrole_Mease_sub2"/>
</dbReference>
<dbReference type="FunFam" id="3.30.950.10:FF:000002">
    <property type="entry name" value="Ribosomal RNA small subunit methyltransferase I"/>
    <property type="match status" value="1"/>
</dbReference>
<dbReference type="PANTHER" id="PTHR46111:SF1">
    <property type="entry name" value="RIBOSOMAL RNA SMALL SUBUNIT METHYLTRANSFERASE I"/>
    <property type="match status" value="1"/>
</dbReference>
<dbReference type="InterPro" id="IPR000878">
    <property type="entry name" value="4pyrrol_Mease"/>
</dbReference>
<comment type="subcellular location">
    <subcellularLocation>
        <location evidence="6">Cytoplasm</location>
    </subcellularLocation>
</comment>
<evidence type="ECO:0000256" key="4">
    <source>
        <dbReference type="ARBA" id="ARBA00022679"/>
    </source>
</evidence>
<dbReference type="CDD" id="cd11648">
    <property type="entry name" value="RsmI"/>
    <property type="match status" value="1"/>
</dbReference>
<dbReference type="FunFam" id="3.40.1010.10:FF:000007">
    <property type="entry name" value="Ribosomal RNA small subunit methyltransferase I"/>
    <property type="match status" value="1"/>
</dbReference>
<dbReference type="GO" id="GO:0005737">
    <property type="term" value="C:cytoplasm"/>
    <property type="evidence" value="ECO:0007669"/>
    <property type="project" value="UniProtKB-SubCell"/>
</dbReference>
<keyword evidence="1 6" id="KW-0963">Cytoplasm</keyword>
<evidence type="ECO:0000256" key="6">
    <source>
        <dbReference type="HAMAP-Rule" id="MF_01877"/>
    </source>
</evidence>
<dbReference type="Pfam" id="PF23016">
    <property type="entry name" value="RsmI_C"/>
    <property type="match status" value="1"/>
</dbReference>
<keyword evidence="4 6" id="KW-0808">Transferase</keyword>
<dbReference type="InterPro" id="IPR008189">
    <property type="entry name" value="rRNA_ssu_MeTfrase_I"/>
</dbReference>
<dbReference type="NCBIfam" id="TIGR00096">
    <property type="entry name" value="16S rRNA (cytidine(1402)-2'-O)-methyltransferase"/>
    <property type="match status" value="1"/>
</dbReference>
<evidence type="ECO:0000256" key="7">
    <source>
        <dbReference type="SAM" id="MobiDB-lite"/>
    </source>
</evidence>
<dbReference type="InterPro" id="IPR014777">
    <property type="entry name" value="4pyrrole_Mease_sub1"/>
</dbReference>
<keyword evidence="11" id="KW-1185">Reference proteome</keyword>
<gene>
    <name evidence="6 10" type="primary">rsmI</name>
    <name evidence="10" type="ORF">DSM104635_03846</name>
</gene>
<comment type="function">
    <text evidence="6">Catalyzes the 2'-O-methylation of the ribose of cytidine 1402 (C1402) in 16S rRNA.</text>
</comment>
<feature type="compositionally biased region" description="Gly residues" evidence="7">
    <location>
        <begin position="15"/>
        <end position="24"/>
    </location>
</feature>
<organism evidence="10 11">
    <name type="scientific">Terricaulis silvestris</name>
    <dbReference type="NCBI Taxonomy" id="2686094"/>
    <lineage>
        <taxon>Bacteria</taxon>
        <taxon>Pseudomonadati</taxon>
        <taxon>Pseudomonadota</taxon>
        <taxon>Alphaproteobacteria</taxon>
        <taxon>Caulobacterales</taxon>
        <taxon>Caulobacteraceae</taxon>
        <taxon>Terricaulis</taxon>
    </lineage>
</organism>
<dbReference type="GO" id="GO:0070677">
    <property type="term" value="F:rRNA (cytosine-2'-O-)-methyltransferase activity"/>
    <property type="evidence" value="ECO:0007669"/>
    <property type="project" value="UniProtKB-UniRule"/>
</dbReference>
<dbReference type="EMBL" id="CP047045">
    <property type="protein sequence ID" value="QGZ96981.1"/>
    <property type="molecule type" value="Genomic_DNA"/>
</dbReference>
<evidence type="ECO:0000259" key="9">
    <source>
        <dbReference type="Pfam" id="PF23016"/>
    </source>
</evidence>
<dbReference type="Pfam" id="PF00590">
    <property type="entry name" value="TP_methylase"/>
    <property type="match status" value="1"/>
</dbReference>
<dbReference type="InterPro" id="IPR053910">
    <property type="entry name" value="RsmI_HTH"/>
</dbReference>
<evidence type="ECO:0000256" key="3">
    <source>
        <dbReference type="ARBA" id="ARBA00022603"/>
    </source>
</evidence>
<dbReference type="SUPFAM" id="SSF53790">
    <property type="entry name" value="Tetrapyrrole methylase"/>
    <property type="match status" value="1"/>
</dbReference>
<accession>A0A6I6MS56</accession>
<evidence type="ECO:0000259" key="8">
    <source>
        <dbReference type="Pfam" id="PF00590"/>
    </source>
</evidence>
<evidence type="ECO:0000256" key="5">
    <source>
        <dbReference type="ARBA" id="ARBA00022691"/>
    </source>
</evidence>
<feature type="domain" description="Tetrapyrrole methylase" evidence="8">
    <location>
        <begin position="95"/>
        <end position="293"/>
    </location>
</feature>
<keyword evidence="2 6" id="KW-0698">rRNA processing</keyword>
<evidence type="ECO:0000313" key="10">
    <source>
        <dbReference type="EMBL" id="QGZ96981.1"/>
    </source>
</evidence>
<dbReference type="InterPro" id="IPR018063">
    <property type="entry name" value="SAM_MeTrfase_RsmI_CS"/>
</dbReference>
<dbReference type="AlphaFoldDB" id="A0A6I6MS56"/>
<dbReference type="Gene3D" id="3.30.950.10">
    <property type="entry name" value="Methyltransferase, Cobalt-precorrin-4 Transmethylase, Domain 2"/>
    <property type="match status" value="1"/>
</dbReference>
<dbReference type="PANTHER" id="PTHR46111">
    <property type="entry name" value="RIBOSOMAL RNA SMALL SUBUNIT METHYLTRANSFERASE I"/>
    <property type="match status" value="1"/>
</dbReference>
<evidence type="ECO:0000313" key="11">
    <source>
        <dbReference type="Proteomes" id="UP000431269"/>
    </source>
</evidence>
<comment type="similarity">
    <text evidence="6">Belongs to the methyltransferase superfamily. RsmI family.</text>
</comment>
<dbReference type="EC" id="2.1.1.198" evidence="6"/>
<dbReference type="PROSITE" id="PS01296">
    <property type="entry name" value="RSMI"/>
    <property type="match status" value="1"/>
</dbReference>
<dbReference type="Proteomes" id="UP000431269">
    <property type="component" value="Chromosome"/>
</dbReference>
<protein>
    <recommendedName>
        <fullName evidence="6">Ribosomal RNA small subunit methyltransferase I</fullName>
        <ecNumber evidence="6">2.1.1.198</ecNumber>
    </recommendedName>
    <alternativeName>
        <fullName evidence="6">16S rRNA 2'-O-ribose C1402 methyltransferase</fullName>
    </alternativeName>
    <alternativeName>
        <fullName evidence="6">rRNA (cytidine-2'-O-)-methyltransferase RsmI</fullName>
    </alternativeName>
</protein>
<feature type="domain" description="RsmI HTH" evidence="9">
    <location>
        <begin position="336"/>
        <end position="363"/>
    </location>
</feature>
<dbReference type="InterPro" id="IPR035996">
    <property type="entry name" value="4pyrrol_Methylase_sf"/>
</dbReference>
<dbReference type="KEGG" id="tsv:DSM104635_03846"/>
<name>A0A6I6MS56_9CAUL</name>
<reference evidence="11" key="1">
    <citation type="submission" date="2019-12" db="EMBL/GenBank/DDBJ databases">
        <title>Complete genome of Terracaulis silvestris 0127_4.</title>
        <authorList>
            <person name="Vieira S."/>
            <person name="Riedel T."/>
            <person name="Sproer C."/>
            <person name="Pascual J."/>
            <person name="Boedeker C."/>
            <person name="Overmann J."/>
        </authorList>
    </citation>
    <scope>NUCLEOTIDE SEQUENCE [LARGE SCALE GENOMIC DNA]</scope>
    <source>
        <strain evidence="11">0127_4</strain>
    </source>
</reference>
<proteinExistence type="inferred from homology"/>
<evidence type="ECO:0000256" key="2">
    <source>
        <dbReference type="ARBA" id="ARBA00022552"/>
    </source>
</evidence>
<feature type="region of interest" description="Disordered" evidence="7">
    <location>
        <begin position="1"/>
        <end position="24"/>
    </location>
</feature>
<dbReference type="Gene3D" id="3.40.1010.10">
    <property type="entry name" value="Cobalt-precorrin-4 Transmethylase, Domain 1"/>
    <property type="match status" value="1"/>
</dbReference>
<evidence type="ECO:0000256" key="1">
    <source>
        <dbReference type="ARBA" id="ARBA00022490"/>
    </source>
</evidence>
<sequence length="366" mass="38196">MKGGVTPSRDWTIESGGGVVTGPGPVLGPGPGLGAVAHAAISAAKLTATVVFRLGATRVRADDLAIAMDDPQQPRDFARDGTGARQSVQPLEPGLYVVATPIGNLRDITLRALDILAAATRVYAEDTRVARKLLDTYGLKPRLAAYHEHNAEAAREDILNALSAGESVALTSDAGTPLVSDPGFKLARAVIEAGHRVFPIPGASALLAGLVTSGLPSDRFLFAGFLSSKQGARRSELAELTDVEATLIFYESGPRLADSLADMAEMLGARSAAVARELTKMFEETRRGTLDALAAHYADAGAPKGEIVVLVGPPPPKGEVSDEALDAFLLKALPRGVKDAASEAARDLGVPRKRAYARALELKGRA</sequence>
<keyword evidence="5 6" id="KW-0949">S-adenosyl-L-methionine</keyword>
<dbReference type="HAMAP" id="MF_01877">
    <property type="entry name" value="16SrRNA_methyltr_I"/>
    <property type="match status" value="1"/>
</dbReference>